<dbReference type="Pfam" id="PF00144">
    <property type="entry name" value="Beta-lactamase"/>
    <property type="match status" value="1"/>
</dbReference>
<dbReference type="InterPro" id="IPR050789">
    <property type="entry name" value="Diverse_Enzym_Activities"/>
</dbReference>
<organism evidence="2 3">
    <name type="scientific">Dyadobacter soli</name>
    <dbReference type="NCBI Taxonomy" id="659014"/>
    <lineage>
        <taxon>Bacteria</taxon>
        <taxon>Pseudomonadati</taxon>
        <taxon>Bacteroidota</taxon>
        <taxon>Cytophagia</taxon>
        <taxon>Cytophagales</taxon>
        <taxon>Spirosomataceae</taxon>
        <taxon>Dyadobacter</taxon>
    </lineage>
</organism>
<dbReference type="STRING" id="659014.SAMN04487996_102348"/>
<reference evidence="3" key="1">
    <citation type="submission" date="2016-10" db="EMBL/GenBank/DDBJ databases">
        <authorList>
            <person name="Varghese N."/>
            <person name="Submissions S."/>
        </authorList>
    </citation>
    <scope>NUCLEOTIDE SEQUENCE [LARGE SCALE GENOMIC DNA]</scope>
    <source>
        <strain evidence="3">DSM 25329</strain>
    </source>
</reference>
<dbReference type="OrthoDB" id="1357763at2"/>
<dbReference type="AlphaFoldDB" id="A0A1G6Y4Y3"/>
<dbReference type="EMBL" id="FNAN01000002">
    <property type="protein sequence ID" value="SDD85361.1"/>
    <property type="molecule type" value="Genomic_DNA"/>
</dbReference>
<evidence type="ECO:0000313" key="2">
    <source>
        <dbReference type="EMBL" id="SDD85361.1"/>
    </source>
</evidence>
<evidence type="ECO:0000259" key="1">
    <source>
        <dbReference type="Pfam" id="PF00144"/>
    </source>
</evidence>
<gene>
    <name evidence="2" type="ORF">SAMN04487996_102348</name>
</gene>
<sequence length="392" mass="43321">MRRRIFLKTTTIPVLASCLPLRTGWPFASETKAKPLHYGNKQIIDELTKLIPQLMQESVVPGTSIALVGDGKVFWQQGFGVKNVENKERVGTDTVFEAASVSKTVFAYFVLKLCENKVIGLDTPLSKYVPMSFLGNDPQLDLITPRHVLSHTTGFQNIRSTDSPLKVHFKPGSQFDYSGEGYWCLQSVIARVHGRENAGECGQYEADLKVCATDFDAALKQNVLAPFGMKSSGYVWRNEFAKQAASPHDVAGKPHAKKRPTATDIARYGAMGELHTTCTDYAKFLIEVLDPRPANSFRLTKKMHQEMLRPQVKLKEEGKIDGADAWALGWAVQQRKTGDVILHSGGQDGFRSLTMGSVARKSGFVMFTNSDNGGKVLFHPKLATVLNTLLIS</sequence>
<evidence type="ECO:0000313" key="3">
    <source>
        <dbReference type="Proteomes" id="UP000198748"/>
    </source>
</evidence>
<name>A0A1G6Y4Y3_9BACT</name>
<feature type="domain" description="Beta-lactamase-related" evidence="1">
    <location>
        <begin position="48"/>
        <end position="373"/>
    </location>
</feature>
<dbReference type="Proteomes" id="UP000198748">
    <property type="component" value="Unassembled WGS sequence"/>
</dbReference>
<dbReference type="RefSeq" id="WP_090146915.1">
    <property type="nucleotide sequence ID" value="NZ_FNAN01000002.1"/>
</dbReference>
<dbReference type="PANTHER" id="PTHR43283:SF18">
    <property type="match status" value="1"/>
</dbReference>
<accession>A0A1G6Y4Y3</accession>
<dbReference type="InterPro" id="IPR001466">
    <property type="entry name" value="Beta-lactam-related"/>
</dbReference>
<dbReference type="SUPFAM" id="SSF56601">
    <property type="entry name" value="beta-lactamase/transpeptidase-like"/>
    <property type="match status" value="1"/>
</dbReference>
<keyword evidence="3" id="KW-1185">Reference proteome</keyword>
<dbReference type="Gene3D" id="3.40.710.10">
    <property type="entry name" value="DD-peptidase/beta-lactamase superfamily"/>
    <property type="match status" value="1"/>
</dbReference>
<protein>
    <submittedName>
        <fullName evidence="2">CubicO group peptidase, beta-lactamase class C family</fullName>
    </submittedName>
</protein>
<dbReference type="PANTHER" id="PTHR43283">
    <property type="entry name" value="BETA-LACTAMASE-RELATED"/>
    <property type="match status" value="1"/>
</dbReference>
<dbReference type="InterPro" id="IPR012338">
    <property type="entry name" value="Beta-lactam/transpept-like"/>
</dbReference>
<proteinExistence type="predicted"/>